<dbReference type="Gene3D" id="3.30.1600.10">
    <property type="entry name" value="SIR2/SIRT2 'Small Domain"/>
    <property type="match status" value="1"/>
</dbReference>
<keyword evidence="3 4" id="KW-0479">Metal-binding</keyword>
<dbReference type="Proteomes" id="UP000002019">
    <property type="component" value="Chromosome"/>
</dbReference>
<organism evidence="6 7">
    <name type="scientific">Cloacimonas acidaminovorans (strain Evry)</name>
    <dbReference type="NCBI Taxonomy" id="459349"/>
    <lineage>
        <taxon>Bacteria</taxon>
        <taxon>Pseudomonadati</taxon>
        <taxon>Candidatus Cloacimonadota</taxon>
        <taxon>Candidatus Cloacimonadia</taxon>
        <taxon>Candidatus Cloacimonadales</taxon>
        <taxon>Candidatus Cloacimonadaceae</taxon>
        <taxon>Candidatus Cloacimonas</taxon>
    </lineage>
</organism>
<dbReference type="PANTHER" id="PTHR11085">
    <property type="entry name" value="NAD-DEPENDENT PROTEIN DEACYLASE SIRTUIN-5, MITOCHONDRIAL-RELATED"/>
    <property type="match status" value="1"/>
</dbReference>
<evidence type="ECO:0000313" key="7">
    <source>
        <dbReference type="Proteomes" id="UP000002019"/>
    </source>
</evidence>
<evidence type="ECO:0000259" key="5">
    <source>
        <dbReference type="PROSITE" id="PS50305"/>
    </source>
</evidence>
<dbReference type="GO" id="GO:0005737">
    <property type="term" value="C:cytoplasm"/>
    <property type="evidence" value="ECO:0007669"/>
    <property type="project" value="UniProtKB-SubCell"/>
</dbReference>
<dbReference type="HAMAP" id="MF_01121">
    <property type="entry name" value="Sirtuin_ClassIII"/>
    <property type="match status" value="1"/>
</dbReference>
<comment type="catalytic activity">
    <reaction evidence="3">
        <text>N(6)-succinyl-L-lysyl-[protein] + NAD(+) + H2O = 2''-O-succinyl-ADP-D-ribose + nicotinamide + L-lysyl-[protein]</text>
        <dbReference type="Rhea" id="RHEA:47668"/>
        <dbReference type="Rhea" id="RHEA-COMP:9752"/>
        <dbReference type="Rhea" id="RHEA-COMP:11877"/>
        <dbReference type="ChEBI" id="CHEBI:15377"/>
        <dbReference type="ChEBI" id="CHEBI:17154"/>
        <dbReference type="ChEBI" id="CHEBI:29969"/>
        <dbReference type="ChEBI" id="CHEBI:57540"/>
        <dbReference type="ChEBI" id="CHEBI:87830"/>
        <dbReference type="ChEBI" id="CHEBI:87832"/>
    </reaction>
</comment>
<feature type="binding site" evidence="3 4">
    <location>
        <position position="144"/>
    </location>
    <ligand>
        <name>Zn(2+)</name>
        <dbReference type="ChEBI" id="CHEBI:29105"/>
    </ligand>
</feature>
<dbReference type="RefSeq" id="WP_015424623.1">
    <property type="nucleotide sequence ID" value="NC_020449.1"/>
</dbReference>
<dbReference type="eggNOG" id="COG0846">
    <property type="taxonomic scope" value="Bacteria"/>
</dbReference>
<dbReference type="GO" id="GO:0036055">
    <property type="term" value="F:protein-succinyllysine desuccinylase activity"/>
    <property type="evidence" value="ECO:0007669"/>
    <property type="project" value="UniProtKB-UniRule"/>
</dbReference>
<comment type="similarity">
    <text evidence="3">Belongs to the sirtuin family. Class III subfamily.</text>
</comment>
<dbReference type="PROSITE" id="PS50305">
    <property type="entry name" value="SIRTUIN"/>
    <property type="match status" value="1"/>
</dbReference>
<feature type="binding site" evidence="3">
    <location>
        <position position="62"/>
    </location>
    <ligand>
        <name>substrate</name>
    </ligand>
</feature>
<feature type="binding site" evidence="3">
    <location>
        <position position="223"/>
    </location>
    <ligand>
        <name>NAD(+)</name>
        <dbReference type="ChEBI" id="CHEBI:57540"/>
    </ligand>
</feature>
<dbReference type="GO" id="GO:0017136">
    <property type="term" value="F:histone deacetylase activity, NAD-dependent"/>
    <property type="evidence" value="ECO:0007669"/>
    <property type="project" value="TreeGrafter"/>
</dbReference>
<dbReference type="InterPro" id="IPR050134">
    <property type="entry name" value="NAD-dep_sirtuin_deacylases"/>
</dbReference>
<feature type="binding site" evidence="3 4">
    <location>
        <position position="123"/>
    </location>
    <ligand>
        <name>Zn(2+)</name>
        <dbReference type="ChEBI" id="CHEBI:29105"/>
    </ligand>
</feature>
<keyword evidence="7" id="KW-1185">Reference proteome</keyword>
<dbReference type="GO" id="GO:0070403">
    <property type="term" value="F:NAD+ binding"/>
    <property type="evidence" value="ECO:0007669"/>
    <property type="project" value="UniProtKB-UniRule"/>
</dbReference>
<dbReference type="InterPro" id="IPR029035">
    <property type="entry name" value="DHS-like_NAD/FAD-binding_dom"/>
</dbReference>
<feature type="binding site" evidence="3">
    <location>
        <begin position="179"/>
        <end position="181"/>
    </location>
    <ligand>
        <name>NAD(+)</name>
        <dbReference type="ChEBI" id="CHEBI:57540"/>
    </ligand>
</feature>
<feature type="binding site" evidence="3">
    <location>
        <begin position="94"/>
        <end position="97"/>
    </location>
    <ligand>
        <name>NAD(+)</name>
        <dbReference type="ChEBI" id="CHEBI:57540"/>
    </ligand>
</feature>
<keyword evidence="2 3" id="KW-0520">NAD</keyword>
<dbReference type="OrthoDB" id="9800582at2"/>
<keyword evidence="6" id="KW-0378">Hydrolase</keyword>
<dbReference type="InterPro" id="IPR026590">
    <property type="entry name" value="Ssirtuin_cat_dom"/>
</dbReference>
<gene>
    <name evidence="6" type="primary">npdA</name>
    <name evidence="3" type="synonym">cobB</name>
    <name evidence="6" type="ordered locus">CLOAM0890</name>
</gene>
<proteinExistence type="inferred from homology"/>
<evidence type="ECO:0000256" key="4">
    <source>
        <dbReference type="PROSITE-ProRule" id="PRU00236"/>
    </source>
</evidence>
<comment type="function">
    <text evidence="3">NAD-dependent lysine deacetylase and desuccinylase that specifically removes acetyl and succinyl groups on target proteins. Modulates the activities of several proteins which are inactive in their acylated form.</text>
</comment>
<dbReference type="STRING" id="459349.CLOAM0890"/>
<name>B0VHF0_CLOAI</name>
<dbReference type="PANTHER" id="PTHR11085:SF4">
    <property type="entry name" value="NAD-DEPENDENT PROTEIN DEACYLASE"/>
    <property type="match status" value="1"/>
</dbReference>
<protein>
    <recommendedName>
        <fullName evidence="3">NAD-dependent protein deacylase</fullName>
        <ecNumber evidence="3">2.3.1.286</ecNumber>
    </recommendedName>
    <alternativeName>
        <fullName evidence="3">Regulatory protein SIR2 homolog</fullName>
    </alternativeName>
</protein>
<comment type="subcellular location">
    <subcellularLocation>
        <location evidence="3">Cytoplasm</location>
    </subcellularLocation>
</comment>
<accession>B0VHF0</accession>
<dbReference type="InterPro" id="IPR027546">
    <property type="entry name" value="Sirtuin_class_III"/>
</dbReference>
<evidence type="ECO:0000256" key="3">
    <source>
        <dbReference type="HAMAP-Rule" id="MF_01121"/>
    </source>
</evidence>
<comment type="cofactor">
    <cofactor evidence="3">
        <name>Zn(2+)</name>
        <dbReference type="ChEBI" id="CHEBI:29105"/>
    </cofactor>
    <text evidence="3">Binds 1 zinc ion per subunit.</text>
</comment>
<keyword evidence="1" id="KW-0808">Transferase</keyword>
<evidence type="ECO:0000313" key="6">
    <source>
        <dbReference type="EMBL" id="CAO80765.1"/>
    </source>
</evidence>
<comment type="catalytic activity">
    <reaction evidence="3">
        <text>N(6)-acetyl-L-lysyl-[protein] + NAD(+) + H2O = 2''-O-acetyl-ADP-D-ribose + nicotinamide + L-lysyl-[protein]</text>
        <dbReference type="Rhea" id="RHEA:43636"/>
        <dbReference type="Rhea" id="RHEA-COMP:9752"/>
        <dbReference type="Rhea" id="RHEA-COMP:10731"/>
        <dbReference type="ChEBI" id="CHEBI:15377"/>
        <dbReference type="ChEBI" id="CHEBI:17154"/>
        <dbReference type="ChEBI" id="CHEBI:29969"/>
        <dbReference type="ChEBI" id="CHEBI:57540"/>
        <dbReference type="ChEBI" id="CHEBI:61930"/>
        <dbReference type="ChEBI" id="CHEBI:83767"/>
        <dbReference type="EC" id="2.3.1.286"/>
    </reaction>
</comment>
<reference evidence="6 7" key="1">
    <citation type="journal article" date="2008" name="J. Bacteriol.">
        <title>'Candidatus Cloacamonas acidaminovorans': genome sequence reconstruction provides a first glimpse of a new bacterial division.</title>
        <authorList>
            <person name="Pelletier E."/>
            <person name="Kreimeyer A."/>
            <person name="Bocs S."/>
            <person name="Rouy Z."/>
            <person name="Gyapay G."/>
            <person name="Chouari R."/>
            <person name="Riviere D."/>
            <person name="Ganesan A."/>
            <person name="Daegelen P."/>
            <person name="Sghir A."/>
            <person name="Cohen G.N."/>
            <person name="Medigue C."/>
            <person name="Weissenbach J."/>
            <person name="Le Paslier D."/>
        </authorList>
    </citation>
    <scope>NUCLEOTIDE SEQUENCE [LARGE SCALE GENOMIC DNA]</scope>
    <source>
        <strain evidence="7">Evry</strain>
    </source>
</reference>
<feature type="domain" description="Deacetylase sirtuin-type" evidence="5">
    <location>
        <begin position="1"/>
        <end position="237"/>
    </location>
</feature>
<feature type="binding site" evidence="3 4">
    <location>
        <position position="120"/>
    </location>
    <ligand>
        <name>Zn(2+)</name>
        <dbReference type="ChEBI" id="CHEBI:29105"/>
    </ligand>
</feature>
<keyword evidence="3 4" id="KW-0862">Zinc</keyword>
<dbReference type="SUPFAM" id="SSF52467">
    <property type="entry name" value="DHS-like NAD/FAD-binding domain"/>
    <property type="match status" value="1"/>
</dbReference>
<dbReference type="KEGG" id="caci:CLOAM0890"/>
<dbReference type="EC" id="2.3.1.286" evidence="3"/>
<dbReference type="Pfam" id="PF02146">
    <property type="entry name" value="SIR2"/>
    <property type="match status" value="1"/>
</dbReference>
<keyword evidence="3" id="KW-0963">Cytoplasm</keyword>
<comment type="caution">
    <text evidence="3">Lacks conserved residue(s) required for the propagation of feature annotation.</text>
</comment>
<comment type="domain">
    <text evidence="3">2 residues (Tyr-59 and Arg-62) present in a large hydrophobic pocket are probably involved in substrate specificity. They are important for desuccinylation activity, but dispensable for deacetylation activity.</text>
</comment>
<dbReference type="GO" id="GO:0036054">
    <property type="term" value="F:protein-malonyllysine demalonylase activity"/>
    <property type="evidence" value="ECO:0007669"/>
    <property type="project" value="InterPro"/>
</dbReference>
<dbReference type="CDD" id="cd01412">
    <property type="entry name" value="SIRT5_Af1_CobB"/>
    <property type="match status" value="1"/>
</dbReference>
<feature type="binding site" evidence="3">
    <location>
        <position position="59"/>
    </location>
    <ligand>
        <name>substrate</name>
    </ligand>
</feature>
<feature type="binding site" evidence="3 4">
    <location>
        <position position="141"/>
    </location>
    <ligand>
        <name>Zn(2+)</name>
        <dbReference type="ChEBI" id="CHEBI:29105"/>
    </ligand>
</feature>
<dbReference type="EMBL" id="CU466930">
    <property type="protein sequence ID" value="CAO80765.1"/>
    <property type="molecule type" value="Genomic_DNA"/>
</dbReference>
<dbReference type="InterPro" id="IPR026591">
    <property type="entry name" value="Sirtuin_cat_small_dom_sf"/>
</dbReference>
<dbReference type="HOGENOM" id="CLU_023643_3_1_0"/>
<feature type="binding site" evidence="3">
    <location>
        <begin position="15"/>
        <end position="34"/>
    </location>
    <ligand>
        <name>NAD(+)</name>
        <dbReference type="ChEBI" id="CHEBI:57540"/>
    </ligand>
</feature>
<dbReference type="InterPro" id="IPR003000">
    <property type="entry name" value="Sirtuin"/>
</dbReference>
<evidence type="ECO:0000256" key="1">
    <source>
        <dbReference type="ARBA" id="ARBA00022679"/>
    </source>
</evidence>
<dbReference type="AlphaFoldDB" id="B0VHF0"/>
<evidence type="ECO:0000256" key="2">
    <source>
        <dbReference type="ARBA" id="ARBA00023027"/>
    </source>
</evidence>
<dbReference type="Gene3D" id="3.40.50.1220">
    <property type="entry name" value="TPP-binding domain"/>
    <property type="match status" value="1"/>
</dbReference>
<dbReference type="GO" id="GO:0008270">
    <property type="term" value="F:zinc ion binding"/>
    <property type="evidence" value="ECO:0007669"/>
    <property type="project" value="UniProtKB-UniRule"/>
</dbReference>
<feature type="active site" description="Proton acceptor" evidence="3 4">
    <location>
        <position position="112"/>
    </location>
</feature>
<sequence>MLKFTPDTNVLVLTGAGISAESGIRTFRDSGGLWENHRVEDVATPEAFNSNPVKVWEFYRQRYQDSISSKPNPAHLALVKLEQFLGDNFLLVTQNVDCLHIKAGSKRVLEMHGSLANCICTKCHSKLAIKDIDLTQPIPLCPFCNGILRPDIVWFGEIPHYLNIIDDALRKCSVFIIVGTSGVVYPAAGFVLTAKLMGAKTIAINLGKPDNLAYIDEFYQGKSGDILPGLVAMWIGE</sequence>